<sequence>MNLCSCDTKPAAPVCGCKNQLPAPGPGLSLAIATIPVQPWETPSEPAAGLKQGSIFPSLILPFYKEGGKENV</sequence>
<evidence type="ECO:0000313" key="2">
    <source>
        <dbReference type="Proteomes" id="UP001600894"/>
    </source>
</evidence>
<protein>
    <recommendedName>
        <fullName evidence="3">Spore coat associated protein JA (CotJA)</fullName>
    </recommendedName>
</protein>
<proteinExistence type="predicted"/>
<reference evidence="1 2" key="1">
    <citation type="submission" date="2024-04" db="EMBL/GenBank/DDBJ databases">
        <title>Defined microbial consortia suppress multidrug-resistant proinflammatory Enterobacteriaceae via ecological control.</title>
        <authorList>
            <person name="Furuichi M."/>
            <person name="Kawaguchi T."/>
            <person name="Pust M."/>
            <person name="Yasuma K."/>
            <person name="Plichta D."/>
            <person name="Hasegawa N."/>
            <person name="Ohya T."/>
            <person name="Bhattarai S."/>
            <person name="Sasajima S."/>
            <person name="Aoto Y."/>
            <person name="Tuganbaev T."/>
            <person name="Yaginuma M."/>
            <person name="Ueda M."/>
            <person name="Okahashi N."/>
            <person name="Amafuji K."/>
            <person name="Kiridooshi Y."/>
            <person name="Sugita K."/>
            <person name="Strazar M."/>
            <person name="Skelly A."/>
            <person name="Suda W."/>
            <person name="Hattori M."/>
            <person name="Nakamoto N."/>
            <person name="Caballero S."/>
            <person name="Norman J."/>
            <person name="Olle B."/>
            <person name="Tanoue T."/>
            <person name="Arita M."/>
            <person name="Bucci V."/>
            <person name="Atarashi K."/>
            <person name="Xavier R."/>
            <person name="Honda K."/>
        </authorList>
    </citation>
    <scope>NUCLEOTIDE SEQUENCE [LARGE SCALE GENOMIC DNA]</scope>
    <source>
        <strain evidence="2">f13</strain>
    </source>
</reference>
<comment type="caution">
    <text evidence="1">The sequence shown here is derived from an EMBL/GenBank/DDBJ whole genome shotgun (WGS) entry which is preliminary data.</text>
</comment>
<dbReference type="RefSeq" id="WP_176255996.1">
    <property type="nucleotide sequence ID" value="NZ_BAABXL010000001.1"/>
</dbReference>
<dbReference type="Proteomes" id="UP001600894">
    <property type="component" value="Unassembled WGS sequence"/>
</dbReference>
<accession>A0ABQ0B2Y2</accession>
<dbReference type="Pfam" id="PF11007">
    <property type="entry name" value="CotJA"/>
    <property type="match status" value="1"/>
</dbReference>
<gene>
    <name evidence="1" type="ORF">F130042H8_37040</name>
</gene>
<evidence type="ECO:0000313" key="1">
    <source>
        <dbReference type="EMBL" id="GAA6270644.1"/>
    </source>
</evidence>
<dbReference type="InterPro" id="IPR020256">
    <property type="entry name" value="Spore_coat_CotJA"/>
</dbReference>
<evidence type="ECO:0008006" key="3">
    <source>
        <dbReference type="Google" id="ProtNLM"/>
    </source>
</evidence>
<organism evidence="1 2">
    <name type="scientific">Enterocloster alcoholdehydrogenati</name>
    <dbReference type="NCBI Taxonomy" id="2547410"/>
    <lineage>
        <taxon>Bacteria</taxon>
        <taxon>Bacillati</taxon>
        <taxon>Bacillota</taxon>
        <taxon>Clostridia</taxon>
        <taxon>Lachnospirales</taxon>
        <taxon>Lachnospiraceae</taxon>
        <taxon>Enterocloster</taxon>
    </lineage>
</organism>
<keyword evidence="2" id="KW-1185">Reference proteome</keyword>
<name>A0ABQ0B2Y2_9FIRM</name>
<dbReference type="EMBL" id="BAABXL010000001">
    <property type="protein sequence ID" value="GAA6270644.1"/>
    <property type="molecule type" value="Genomic_DNA"/>
</dbReference>